<organism evidence="1 2">
    <name type="scientific">Ramazzottius varieornatus</name>
    <name type="common">Water bear</name>
    <name type="synonym">Tardigrade</name>
    <dbReference type="NCBI Taxonomy" id="947166"/>
    <lineage>
        <taxon>Eukaryota</taxon>
        <taxon>Metazoa</taxon>
        <taxon>Ecdysozoa</taxon>
        <taxon>Tardigrada</taxon>
        <taxon>Eutardigrada</taxon>
        <taxon>Parachela</taxon>
        <taxon>Hypsibioidea</taxon>
        <taxon>Ramazzottiidae</taxon>
        <taxon>Ramazzottius</taxon>
    </lineage>
</organism>
<dbReference type="Gene3D" id="3.40.50.2300">
    <property type="match status" value="1"/>
</dbReference>
<keyword evidence="2" id="KW-1185">Reference proteome</keyword>
<dbReference type="AlphaFoldDB" id="A0A1D1V3N3"/>
<sequence>MTDGSFVYFVWDMFTTKTAWVPSLANPGWYSPNDTDYQNAIARQAYGSILITTMCNISKLAQYQGKIAAFSQRVKLNSSLYPDIKPGIPFPTTNYKFSLLVFCNARQKALLKWNDRPTG</sequence>
<gene>
    <name evidence="1" type="primary">RvY_07839-1</name>
    <name evidence="1" type="synonym">RvY_07839.1</name>
    <name evidence="1" type="ORF">RvY_07839</name>
</gene>
<reference evidence="1 2" key="1">
    <citation type="journal article" date="2016" name="Nat. Commun.">
        <title>Extremotolerant tardigrade genome and improved radiotolerance of human cultured cells by tardigrade-unique protein.</title>
        <authorList>
            <person name="Hashimoto T."/>
            <person name="Horikawa D.D."/>
            <person name="Saito Y."/>
            <person name="Kuwahara H."/>
            <person name="Kozuka-Hata H."/>
            <person name="Shin-I T."/>
            <person name="Minakuchi Y."/>
            <person name="Ohishi K."/>
            <person name="Motoyama A."/>
            <person name="Aizu T."/>
            <person name="Enomoto A."/>
            <person name="Kondo K."/>
            <person name="Tanaka S."/>
            <person name="Hara Y."/>
            <person name="Koshikawa S."/>
            <person name="Sagara H."/>
            <person name="Miura T."/>
            <person name="Yokobori S."/>
            <person name="Miyagawa K."/>
            <person name="Suzuki Y."/>
            <person name="Kubo T."/>
            <person name="Oyama M."/>
            <person name="Kohara Y."/>
            <person name="Fujiyama A."/>
            <person name="Arakawa K."/>
            <person name="Katayama T."/>
            <person name="Toyoda A."/>
            <person name="Kunieda T."/>
        </authorList>
    </citation>
    <scope>NUCLEOTIDE SEQUENCE [LARGE SCALE GENOMIC DNA]</scope>
    <source>
        <strain evidence="1 2">YOKOZUNA-1</strain>
    </source>
</reference>
<proteinExistence type="predicted"/>
<dbReference type="Proteomes" id="UP000186922">
    <property type="component" value="Unassembled WGS sequence"/>
</dbReference>
<evidence type="ECO:0000313" key="2">
    <source>
        <dbReference type="Proteomes" id="UP000186922"/>
    </source>
</evidence>
<name>A0A1D1V3N3_RAMVA</name>
<accession>A0A1D1V3N3</accession>
<protein>
    <submittedName>
        <fullName evidence="1">Uncharacterized protein</fullName>
    </submittedName>
</protein>
<evidence type="ECO:0000313" key="1">
    <source>
        <dbReference type="EMBL" id="GAU96384.1"/>
    </source>
</evidence>
<dbReference type="EMBL" id="BDGG01000003">
    <property type="protein sequence ID" value="GAU96384.1"/>
    <property type="molecule type" value="Genomic_DNA"/>
</dbReference>
<comment type="caution">
    <text evidence="1">The sequence shown here is derived from an EMBL/GenBank/DDBJ whole genome shotgun (WGS) entry which is preliminary data.</text>
</comment>